<organism evidence="2 3">
    <name type="scientific">Penicillium concentricum</name>
    <dbReference type="NCBI Taxonomy" id="293559"/>
    <lineage>
        <taxon>Eukaryota</taxon>
        <taxon>Fungi</taxon>
        <taxon>Dikarya</taxon>
        <taxon>Ascomycota</taxon>
        <taxon>Pezizomycotina</taxon>
        <taxon>Eurotiomycetes</taxon>
        <taxon>Eurotiomycetidae</taxon>
        <taxon>Eurotiales</taxon>
        <taxon>Aspergillaceae</taxon>
        <taxon>Penicillium</taxon>
    </lineage>
</organism>
<dbReference type="GeneID" id="81465667"/>
<sequence length="68" mass="8003">MLEILAWEMGVSELELNCYRRLTECMKQKRLYNFQAFNGKVHNRWPYKSGNNTPPCPPISPTGRARIF</sequence>
<dbReference type="RefSeq" id="XP_056577335.1">
    <property type="nucleotide sequence ID" value="XM_056726484.1"/>
</dbReference>
<dbReference type="AlphaFoldDB" id="A0A9W9RVM1"/>
<gene>
    <name evidence="2" type="ORF">N7517_008755</name>
</gene>
<evidence type="ECO:0000256" key="1">
    <source>
        <dbReference type="SAM" id="MobiDB-lite"/>
    </source>
</evidence>
<evidence type="ECO:0000313" key="2">
    <source>
        <dbReference type="EMBL" id="KAJ5365869.1"/>
    </source>
</evidence>
<dbReference type="Proteomes" id="UP001147752">
    <property type="component" value="Unassembled WGS sequence"/>
</dbReference>
<dbReference type="EMBL" id="JAPZBT010000003">
    <property type="protein sequence ID" value="KAJ5365869.1"/>
    <property type="molecule type" value="Genomic_DNA"/>
</dbReference>
<comment type="caution">
    <text evidence="2">The sequence shown here is derived from an EMBL/GenBank/DDBJ whole genome shotgun (WGS) entry which is preliminary data.</text>
</comment>
<accession>A0A9W9RVM1</accession>
<reference evidence="2" key="2">
    <citation type="journal article" date="2023" name="IMA Fungus">
        <title>Comparative genomic study of the Penicillium genus elucidates a diverse pangenome and 15 lateral gene transfer events.</title>
        <authorList>
            <person name="Petersen C."/>
            <person name="Sorensen T."/>
            <person name="Nielsen M.R."/>
            <person name="Sondergaard T.E."/>
            <person name="Sorensen J.L."/>
            <person name="Fitzpatrick D.A."/>
            <person name="Frisvad J.C."/>
            <person name="Nielsen K.L."/>
        </authorList>
    </citation>
    <scope>NUCLEOTIDE SEQUENCE</scope>
    <source>
        <strain evidence="2">IBT 3081</strain>
    </source>
</reference>
<name>A0A9W9RVM1_9EURO</name>
<evidence type="ECO:0000313" key="3">
    <source>
        <dbReference type="Proteomes" id="UP001147752"/>
    </source>
</evidence>
<keyword evidence="3" id="KW-1185">Reference proteome</keyword>
<proteinExistence type="predicted"/>
<protein>
    <submittedName>
        <fullName evidence="2">Uncharacterized protein</fullName>
    </submittedName>
</protein>
<reference evidence="2" key="1">
    <citation type="submission" date="2022-12" db="EMBL/GenBank/DDBJ databases">
        <authorList>
            <person name="Petersen C."/>
        </authorList>
    </citation>
    <scope>NUCLEOTIDE SEQUENCE</scope>
    <source>
        <strain evidence="2">IBT 3081</strain>
    </source>
</reference>
<feature type="region of interest" description="Disordered" evidence="1">
    <location>
        <begin position="48"/>
        <end position="68"/>
    </location>
</feature>